<dbReference type="Proteomes" id="UP000267821">
    <property type="component" value="Unassembled WGS sequence"/>
</dbReference>
<dbReference type="AlphaFoldDB" id="A0A3N4LI57"/>
<evidence type="ECO:0000313" key="19">
    <source>
        <dbReference type="EMBL" id="RPB21132.1"/>
    </source>
</evidence>
<comment type="pathway">
    <text evidence="2">Amine and polyamine biosynthesis; S-adenosylmethioninamine biosynthesis; S-adenosylmethioninamine from S-adenosyl-L-methionine: step 1/1.</text>
</comment>
<dbReference type="PROSITE" id="PS01336">
    <property type="entry name" value="ADOMETDC"/>
    <property type="match status" value="1"/>
</dbReference>
<evidence type="ECO:0000256" key="4">
    <source>
        <dbReference type="ARBA" id="ARBA00012357"/>
    </source>
</evidence>
<reference evidence="19 20" key="1">
    <citation type="journal article" date="2018" name="Nat. Ecol. Evol.">
        <title>Pezizomycetes genomes reveal the molecular basis of ectomycorrhizal truffle lifestyle.</title>
        <authorList>
            <person name="Murat C."/>
            <person name="Payen T."/>
            <person name="Noel B."/>
            <person name="Kuo A."/>
            <person name="Morin E."/>
            <person name="Chen J."/>
            <person name="Kohler A."/>
            <person name="Krizsan K."/>
            <person name="Balestrini R."/>
            <person name="Da Silva C."/>
            <person name="Montanini B."/>
            <person name="Hainaut M."/>
            <person name="Levati E."/>
            <person name="Barry K.W."/>
            <person name="Belfiori B."/>
            <person name="Cichocki N."/>
            <person name="Clum A."/>
            <person name="Dockter R.B."/>
            <person name="Fauchery L."/>
            <person name="Guy J."/>
            <person name="Iotti M."/>
            <person name="Le Tacon F."/>
            <person name="Lindquist E.A."/>
            <person name="Lipzen A."/>
            <person name="Malagnac F."/>
            <person name="Mello A."/>
            <person name="Molinier V."/>
            <person name="Miyauchi S."/>
            <person name="Poulain J."/>
            <person name="Riccioni C."/>
            <person name="Rubini A."/>
            <person name="Sitrit Y."/>
            <person name="Splivallo R."/>
            <person name="Traeger S."/>
            <person name="Wang M."/>
            <person name="Zifcakova L."/>
            <person name="Wipf D."/>
            <person name="Zambonelli A."/>
            <person name="Paolocci F."/>
            <person name="Nowrousian M."/>
            <person name="Ottonello S."/>
            <person name="Baldrian P."/>
            <person name="Spatafora J.W."/>
            <person name="Henrissat B."/>
            <person name="Nagy L.G."/>
            <person name="Aury J.M."/>
            <person name="Wincker P."/>
            <person name="Grigoriev I.V."/>
            <person name="Bonfante P."/>
            <person name="Martin F.M."/>
        </authorList>
    </citation>
    <scope>NUCLEOTIDE SEQUENCE [LARGE SCALE GENOMIC DNA]</scope>
    <source>
        <strain evidence="19 20">ATCC MYA-4762</strain>
    </source>
</reference>
<dbReference type="InParanoid" id="A0A3N4LI57"/>
<evidence type="ECO:0000256" key="6">
    <source>
        <dbReference type="ARBA" id="ARBA00022793"/>
    </source>
</evidence>
<name>A0A3N4LI57_9PEZI</name>
<evidence type="ECO:0000256" key="9">
    <source>
        <dbReference type="ARBA" id="ARBA00023115"/>
    </source>
</evidence>
<keyword evidence="11" id="KW-0456">Lyase</keyword>
<sequence>MATINTSSGKETGQTNTLPINREATADLDSANAFEGAEKLLEVWFVPSPTMLSESSKPNGLKSVSRNLWEQMLNLVRCKVLSVIQTEHVDAYLLSESSMFVFPHKVVLKTCGTTTLLAGLARLLEIAGVHGGFTQRSGTNMAEPYRLFYSRKAFMFPDRQEYPHKSWPDEVKFMEQMSLRGSAYKVGRMNGEHWYLYLTNANTMLTPPLIPTKDRHNRDTDETLEILMTDLCPVKSKQWFMDTTTTDVKPKDKKGDSSQGHDLGAIVTNSCRLAEIYDKSRFPNSHIDSYIFNPCGYSANAVIPSQVKDTSYYWAVHVTPQPHCSYASFETNVPREESGREAVDVIESVLETFNPGRFLVTLFKARPNLTDILRIDHSEEMAVSKRAASIEDIKGYRRMDKIDHDLDGYDLSFRSYER</sequence>
<evidence type="ECO:0000313" key="20">
    <source>
        <dbReference type="Proteomes" id="UP000267821"/>
    </source>
</evidence>
<feature type="non-terminal residue" evidence="19">
    <location>
        <position position="418"/>
    </location>
</feature>
<keyword evidence="20" id="KW-1185">Reference proteome</keyword>
<comment type="cofactor">
    <cofactor evidence="1">
        <name>pyruvate</name>
        <dbReference type="ChEBI" id="CHEBI:15361"/>
    </cofactor>
</comment>
<feature type="modified residue" description="Pyruvic acid (Ser); by autocatalysis" evidence="15">
    <location>
        <position position="97"/>
    </location>
</feature>
<keyword evidence="8" id="KW-0745">Spermidine biosynthesis</keyword>
<evidence type="ECO:0000256" key="3">
    <source>
        <dbReference type="ARBA" id="ARBA00008466"/>
    </source>
</evidence>
<feature type="active site" description="Proton acceptor; for processing activity" evidence="14">
    <location>
        <position position="298"/>
    </location>
</feature>
<comment type="similarity">
    <text evidence="3">Belongs to the eukaryotic AdoMetDC family.</text>
</comment>
<dbReference type="GO" id="GO:0004014">
    <property type="term" value="F:adenosylmethionine decarboxylase activity"/>
    <property type="evidence" value="ECO:0007669"/>
    <property type="project" value="UniProtKB-EC"/>
</dbReference>
<organism evidence="19 20">
    <name type="scientific">Terfezia boudieri ATCC MYA-4762</name>
    <dbReference type="NCBI Taxonomy" id="1051890"/>
    <lineage>
        <taxon>Eukaryota</taxon>
        <taxon>Fungi</taxon>
        <taxon>Dikarya</taxon>
        <taxon>Ascomycota</taxon>
        <taxon>Pezizomycotina</taxon>
        <taxon>Pezizomycetes</taxon>
        <taxon>Pezizales</taxon>
        <taxon>Pezizaceae</taxon>
        <taxon>Terfezia</taxon>
    </lineage>
</organism>
<gene>
    <name evidence="19" type="ORF">L211DRAFT_756650</name>
</gene>
<evidence type="ECO:0000256" key="18">
    <source>
        <dbReference type="SAM" id="MobiDB-lite"/>
    </source>
</evidence>
<evidence type="ECO:0000256" key="10">
    <source>
        <dbReference type="ARBA" id="ARBA00023145"/>
    </source>
</evidence>
<dbReference type="STRING" id="1051890.A0A3N4LI57"/>
<evidence type="ECO:0000256" key="13">
    <source>
        <dbReference type="ARBA" id="ARBA00023317"/>
    </source>
</evidence>
<feature type="active site" description="Schiff-base intermediate with substrate; via pyruvic acid" evidence="14">
    <location>
        <position position="97"/>
    </location>
</feature>
<dbReference type="PANTHER" id="PTHR11570:SF0">
    <property type="entry name" value="S-ADENOSYLMETHIONINE DECARBOXYLASE PROENZYME"/>
    <property type="match status" value="1"/>
</dbReference>
<evidence type="ECO:0000256" key="16">
    <source>
        <dbReference type="PIRSR" id="PIRSR001355-4"/>
    </source>
</evidence>
<evidence type="ECO:0000256" key="7">
    <source>
        <dbReference type="ARBA" id="ARBA00022813"/>
    </source>
</evidence>
<evidence type="ECO:0000256" key="2">
    <source>
        <dbReference type="ARBA" id="ARBA00004911"/>
    </source>
</evidence>
<dbReference type="NCBIfam" id="TIGR00535">
    <property type="entry name" value="SAM_DCase"/>
    <property type="match status" value="1"/>
</dbReference>
<keyword evidence="13" id="KW-0670">Pyruvate</keyword>
<dbReference type="OrthoDB" id="1068353at2759"/>
<evidence type="ECO:0000256" key="14">
    <source>
        <dbReference type="PIRSR" id="PIRSR001355-1"/>
    </source>
</evidence>
<dbReference type="InterPro" id="IPR001985">
    <property type="entry name" value="S-AdoMet_decarboxylase_euk"/>
</dbReference>
<keyword evidence="9" id="KW-0620">Polyamine biosynthesis</keyword>
<dbReference type="InterPro" id="IPR016067">
    <property type="entry name" value="S-AdoMet_deCO2ase_core"/>
</dbReference>
<dbReference type="InterPro" id="IPR018166">
    <property type="entry name" value="S-AdoMet_deCO2ase_CS"/>
</dbReference>
<feature type="chain" id="PRO_5042320713" description="S-adenosylmethionine decarboxylase beta chain" evidence="17">
    <location>
        <begin position="1"/>
        <end position="96"/>
    </location>
</feature>
<feature type="region of interest" description="Disordered" evidence="18">
    <location>
        <begin position="1"/>
        <end position="21"/>
    </location>
</feature>
<dbReference type="EC" id="4.1.1.50" evidence="4"/>
<keyword evidence="7 16" id="KW-0068">Autocatalytic cleavage</keyword>
<dbReference type="Gene3D" id="3.60.90.10">
    <property type="entry name" value="S-adenosylmethionine decarboxylase"/>
    <property type="match status" value="1"/>
</dbReference>
<dbReference type="GO" id="GO:0005829">
    <property type="term" value="C:cytosol"/>
    <property type="evidence" value="ECO:0007669"/>
    <property type="project" value="TreeGrafter"/>
</dbReference>
<keyword evidence="10" id="KW-0865">Zymogen</keyword>
<evidence type="ECO:0000256" key="11">
    <source>
        <dbReference type="ARBA" id="ARBA00023239"/>
    </source>
</evidence>
<dbReference type="Pfam" id="PF01536">
    <property type="entry name" value="SAM_decarbox"/>
    <property type="match status" value="1"/>
</dbReference>
<evidence type="ECO:0000256" key="12">
    <source>
        <dbReference type="ARBA" id="ARBA00023270"/>
    </source>
</evidence>
<keyword evidence="12" id="KW-0704">Schiff base</keyword>
<feature type="compositionally biased region" description="Polar residues" evidence="18">
    <location>
        <begin position="1"/>
        <end position="19"/>
    </location>
</feature>
<accession>A0A3N4LI57</accession>
<dbReference type="GO" id="GO:0008295">
    <property type="term" value="P:spermidine biosynthetic process"/>
    <property type="evidence" value="ECO:0007669"/>
    <property type="project" value="UniProtKB-KW"/>
</dbReference>
<evidence type="ECO:0000256" key="15">
    <source>
        <dbReference type="PIRSR" id="PIRSR001355-3"/>
    </source>
</evidence>
<dbReference type="EMBL" id="ML121563">
    <property type="protein sequence ID" value="RPB21132.1"/>
    <property type="molecule type" value="Genomic_DNA"/>
</dbReference>
<evidence type="ECO:0000256" key="8">
    <source>
        <dbReference type="ARBA" id="ARBA00023066"/>
    </source>
</evidence>
<dbReference type="FunCoup" id="A0A3N4LI57">
    <property type="interactions" value="585"/>
</dbReference>
<proteinExistence type="inferred from homology"/>
<keyword evidence="5" id="KW-0949">S-adenosyl-L-methionine</keyword>
<evidence type="ECO:0000256" key="5">
    <source>
        <dbReference type="ARBA" id="ARBA00022691"/>
    </source>
</evidence>
<dbReference type="PIRSF" id="PIRSF001355">
    <property type="entry name" value="S-AdenosylMet_decarboxylase"/>
    <property type="match status" value="1"/>
</dbReference>
<feature type="chain" id="PRO_5042320714" description="S-adenosylmethionine decarboxylase alpha chain" evidence="17">
    <location>
        <begin position="97"/>
        <end position="418"/>
    </location>
</feature>
<protein>
    <recommendedName>
        <fullName evidence="4">adenosylmethionine decarboxylase</fullName>
        <ecNumber evidence="4">4.1.1.50</ecNumber>
    </recommendedName>
</protein>
<feature type="site" description="Cleavage (non-hydrolytic); by autolysis" evidence="16">
    <location>
        <begin position="96"/>
        <end position="97"/>
    </location>
</feature>
<feature type="active site" description="Proton donor; for catalytic activity" evidence="14">
    <location>
        <position position="111"/>
    </location>
</feature>
<dbReference type="InterPro" id="IPR048283">
    <property type="entry name" value="AdoMetDC-like"/>
</dbReference>
<dbReference type="UniPathway" id="UPA00331">
    <property type="reaction ID" value="UER00451"/>
</dbReference>
<evidence type="ECO:0000256" key="17">
    <source>
        <dbReference type="PIRSR" id="PIRSR001355-5"/>
    </source>
</evidence>
<dbReference type="PANTHER" id="PTHR11570">
    <property type="entry name" value="S-ADENOSYLMETHIONINE DECARBOXYLASE"/>
    <property type="match status" value="1"/>
</dbReference>
<feature type="active site" description="Proton acceptor; for processing activity" evidence="14">
    <location>
        <position position="317"/>
    </location>
</feature>
<keyword evidence="6" id="KW-0210">Decarboxylase</keyword>
<evidence type="ECO:0000256" key="1">
    <source>
        <dbReference type="ARBA" id="ARBA00001928"/>
    </source>
</evidence>
<dbReference type="GO" id="GO:0006597">
    <property type="term" value="P:spermine biosynthetic process"/>
    <property type="evidence" value="ECO:0007669"/>
    <property type="project" value="InterPro"/>
</dbReference>
<dbReference type="SUPFAM" id="SSF56276">
    <property type="entry name" value="S-adenosylmethionine decarboxylase"/>
    <property type="match status" value="1"/>
</dbReference>